<feature type="region of interest" description="Disordered" evidence="1">
    <location>
        <begin position="244"/>
        <end position="264"/>
    </location>
</feature>
<evidence type="ECO:0000313" key="2">
    <source>
        <dbReference type="EMBL" id="KPI88495.1"/>
    </source>
</evidence>
<gene>
    <name evidence="2" type="ORF">ABL78_2391</name>
</gene>
<evidence type="ECO:0008006" key="4">
    <source>
        <dbReference type="Google" id="ProtNLM"/>
    </source>
</evidence>
<proteinExistence type="predicted"/>
<organism evidence="2 3">
    <name type="scientific">Leptomonas seymouri</name>
    <dbReference type="NCBI Taxonomy" id="5684"/>
    <lineage>
        <taxon>Eukaryota</taxon>
        <taxon>Discoba</taxon>
        <taxon>Euglenozoa</taxon>
        <taxon>Kinetoplastea</taxon>
        <taxon>Metakinetoplastina</taxon>
        <taxon>Trypanosomatida</taxon>
        <taxon>Trypanosomatidae</taxon>
        <taxon>Leishmaniinae</taxon>
        <taxon>Leptomonas</taxon>
    </lineage>
</organism>
<keyword evidence="3" id="KW-1185">Reference proteome</keyword>
<dbReference type="SUPFAM" id="SSF51197">
    <property type="entry name" value="Clavaminate synthase-like"/>
    <property type="match status" value="1"/>
</dbReference>
<evidence type="ECO:0000256" key="1">
    <source>
        <dbReference type="SAM" id="MobiDB-lite"/>
    </source>
</evidence>
<dbReference type="OrthoDB" id="272890at2759"/>
<dbReference type="AlphaFoldDB" id="A0A0N1ILL8"/>
<protein>
    <recommendedName>
        <fullName evidence="4">Fe2OG dioxygenase domain-containing protein</fullName>
    </recommendedName>
</protein>
<dbReference type="Proteomes" id="UP000038009">
    <property type="component" value="Unassembled WGS sequence"/>
</dbReference>
<comment type="caution">
    <text evidence="2">The sequence shown here is derived from an EMBL/GenBank/DDBJ whole genome shotgun (WGS) entry which is preliminary data.</text>
</comment>
<dbReference type="OMA" id="HHMYEAN"/>
<evidence type="ECO:0000313" key="3">
    <source>
        <dbReference type="Proteomes" id="UP000038009"/>
    </source>
</evidence>
<name>A0A0N1ILL8_LEPSE</name>
<reference evidence="2 3" key="1">
    <citation type="journal article" date="2015" name="PLoS Pathog.">
        <title>Leptomonas seymouri: Adaptations to the Dixenous Life Cycle Analyzed by Genome Sequencing, Transcriptome Profiling and Co-infection with Leishmania donovani.</title>
        <authorList>
            <person name="Kraeva N."/>
            <person name="Butenko A."/>
            <person name="Hlavacova J."/>
            <person name="Kostygov A."/>
            <person name="Myskova J."/>
            <person name="Grybchuk D."/>
            <person name="Lestinova T."/>
            <person name="Votypka J."/>
            <person name="Volf P."/>
            <person name="Opperdoes F."/>
            <person name="Flegontov P."/>
            <person name="Lukes J."/>
            <person name="Yurchenko V."/>
        </authorList>
    </citation>
    <scope>NUCLEOTIDE SEQUENCE [LARGE SCALE GENOMIC DNA]</scope>
    <source>
        <strain evidence="2 3">ATCC 30220</strain>
    </source>
</reference>
<dbReference type="Gene3D" id="2.60.120.330">
    <property type="entry name" value="B-lactam Antibiotic, Isopenicillin N Synthase, Chain"/>
    <property type="match status" value="1"/>
</dbReference>
<dbReference type="EMBL" id="LJSK01000048">
    <property type="protein sequence ID" value="KPI88495.1"/>
    <property type="molecule type" value="Genomic_DNA"/>
</dbReference>
<sequence>MKPWKLVHLFHPKEISAAFEALQSNAAALYTESSSSPLSFFVHRRRGGCSYRRDHIEMPLHLFYENSDVYRQLPAEVRRICAGLHEAAREYAEAVVQEPCVLPVSRAEVLRNLGKKSVLRVLRYPAGSGCRPHVDPGLCTALLTGSSGGLEVNTVDELPASFAHRPGDYTNLVKAEPAASMLPQTALSEEEAESPLDFLPHWEPVVTAHSGEAVVMAGNMTGVLSCGALPGVLHRVRRDWQEGAAALPHSSPSRHCTNAHDGFTRSATTRPQLQHACPPDSASVGTTAVATAAADQRDNVDNAASADRFNIIVELRPAQAKRWYAANRTACAAANTV</sequence>
<dbReference type="InterPro" id="IPR027443">
    <property type="entry name" value="IPNS-like_sf"/>
</dbReference>
<accession>A0A0N1ILL8</accession>
<dbReference type="VEuPathDB" id="TriTrypDB:Lsey_0048_0150"/>